<dbReference type="HAMAP" id="MF_02088">
    <property type="entry name" value="Q_prec_transport"/>
    <property type="match status" value="1"/>
</dbReference>
<dbReference type="Pfam" id="PF02592">
    <property type="entry name" value="Vut_1"/>
    <property type="match status" value="1"/>
</dbReference>
<feature type="transmembrane region" description="Helical" evidence="1">
    <location>
        <begin position="7"/>
        <end position="27"/>
    </location>
</feature>
<sequence>MLKTRYILAYSLLMTAIVVASNILVQYPLSGQLAGIALGDLLTYGAFTYPVAFLVTDLTNRQFGPNTARKVVFIGFVVGVALSFVTSSPRIAIASGTAYLAGQLLDITVFNRLRRLSWWKAPLLGSIFGSVLDTAIFFSLAFAPIFVLIGPNDDFAIEWAPILGILATDAPRWISWAIGDLSVKMLVGLVMLLPYGALMSVVRPMPATVPPATAR</sequence>
<dbReference type="AlphaFoldDB" id="A0A376AIU0"/>
<dbReference type="NCBIfam" id="TIGR00697">
    <property type="entry name" value="queuosine precursor transporter"/>
    <property type="match status" value="1"/>
</dbReference>
<comment type="function">
    <text evidence="1">Involved in the import of queuosine (Q) precursors, required for Q precursor salvage.</text>
</comment>
<keyword evidence="3" id="KW-1185">Reference proteome</keyword>
<proteinExistence type="inferred from homology"/>
<feature type="transmembrane region" description="Helical" evidence="1">
    <location>
        <begin position="33"/>
        <end position="55"/>
    </location>
</feature>
<organism evidence="2 3">
    <name type="scientific">Ciceribacter selenitireducens ATCC BAA-1503</name>
    <dbReference type="NCBI Taxonomy" id="1336235"/>
    <lineage>
        <taxon>Bacteria</taxon>
        <taxon>Pseudomonadati</taxon>
        <taxon>Pseudomonadota</taxon>
        <taxon>Alphaproteobacteria</taxon>
        <taxon>Hyphomicrobiales</taxon>
        <taxon>Rhizobiaceae</taxon>
        <taxon>Ciceribacter</taxon>
    </lineage>
</organism>
<evidence type="ECO:0000256" key="1">
    <source>
        <dbReference type="HAMAP-Rule" id="MF_02088"/>
    </source>
</evidence>
<comment type="subcellular location">
    <subcellularLocation>
        <location evidence="1">Cell inner membrane</location>
        <topology evidence="1">Multi-pass membrane protein</topology>
    </subcellularLocation>
</comment>
<dbReference type="InterPro" id="IPR003744">
    <property type="entry name" value="YhhQ"/>
</dbReference>
<dbReference type="Proteomes" id="UP000254764">
    <property type="component" value="Unassembled WGS sequence"/>
</dbReference>
<dbReference type="PANTHER" id="PTHR34300">
    <property type="entry name" value="QUEUOSINE PRECURSOR TRANSPORTER-RELATED"/>
    <property type="match status" value="1"/>
</dbReference>
<feature type="transmembrane region" description="Helical" evidence="1">
    <location>
        <begin position="123"/>
        <end position="149"/>
    </location>
</feature>
<keyword evidence="1" id="KW-1003">Cell membrane</keyword>
<gene>
    <name evidence="2" type="ORF">RHIZ70_3454</name>
</gene>
<keyword evidence="1" id="KW-0472">Membrane</keyword>
<dbReference type="OrthoDB" id="7065604at2"/>
<dbReference type="GO" id="GO:0005886">
    <property type="term" value="C:plasma membrane"/>
    <property type="evidence" value="ECO:0007669"/>
    <property type="project" value="UniProtKB-SubCell"/>
</dbReference>
<name>A0A376AIU0_9HYPH</name>
<accession>A0A376AIU0</accession>
<keyword evidence="1" id="KW-0813">Transport</keyword>
<protein>
    <recommendedName>
        <fullName evidence="1">Probable queuosine precursor transporter</fullName>
        <shortName evidence="1">Q precursor transporter</shortName>
    </recommendedName>
</protein>
<comment type="similarity">
    <text evidence="1">Belongs to the vitamin uptake transporter (VUT/ECF) (TC 2.A.88) family. Q precursor transporter subfamily.</text>
</comment>
<evidence type="ECO:0000313" key="3">
    <source>
        <dbReference type="Proteomes" id="UP000254764"/>
    </source>
</evidence>
<dbReference type="PANTHER" id="PTHR34300:SF1">
    <property type="entry name" value="QUEUOSINE PRECURSOR TRANSPORTER"/>
    <property type="match status" value="1"/>
</dbReference>
<dbReference type="RefSeq" id="WP_115670306.1">
    <property type="nucleotide sequence ID" value="NZ_UEYP01000005.1"/>
</dbReference>
<evidence type="ECO:0000313" key="2">
    <source>
        <dbReference type="EMBL" id="SSC67746.1"/>
    </source>
</evidence>
<dbReference type="STRING" id="1336235.GCA_000518785_02853"/>
<reference evidence="3" key="1">
    <citation type="submission" date="2018-07" db="EMBL/GenBank/DDBJ databases">
        <authorList>
            <person name="Peiro R."/>
            <person name="Begona"/>
            <person name="Cbmso G."/>
            <person name="Lopez M."/>
            <person name="Gonzalez S."/>
        </authorList>
    </citation>
    <scope>NUCLEOTIDE SEQUENCE [LARGE SCALE GENOMIC DNA]</scope>
</reference>
<keyword evidence="1" id="KW-1133">Transmembrane helix</keyword>
<keyword evidence="1" id="KW-0812">Transmembrane</keyword>
<dbReference type="EMBL" id="UEYP01000005">
    <property type="protein sequence ID" value="SSC67746.1"/>
    <property type="molecule type" value="Genomic_DNA"/>
</dbReference>
<keyword evidence="1" id="KW-0997">Cell inner membrane</keyword>
<feature type="transmembrane region" description="Helical" evidence="1">
    <location>
        <begin position="67"/>
        <end position="85"/>
    </location>
</feature>
<dbReference type="GO" id="GO:0022857">
    <property type="term" value="F:transmembrane transporter activity"/>
    <property type="evidence" value="ECO:0007669"/>
    <property type="project" value="UniProtKB-UniRule"/>
</dbReference>